<comment type="caution">
    <text evidence="10">The sequence shown here is derived from an EMBL/GenBank/DDBJ whole genome shotgun (WGS) entry which is preliminary data.</text>
</comment>
<dbReference type="PANTHER" id="PTHR10344:SF4">
    <property type="entry name" value="UMP-CMP KINASE 2, MITOCHONDRIAL"/>
    <property type="match status" value="1"/>
</dbReference>
<proteinExistence type="inferred from homology"/>
<keyword evidence="2 8" id="KW-0808">Transferase</keyword>
<dbReference type="GO" id="GO:0006233">
    <property type="term" value="P:dTDP biosynthetic process"/>
    <property type="evidence" value="ECO:0007669"/>
    <property type="project" value="InterPro"/>
</dbReference>
<comment type="catalytic activity">
    <reaction evidence="7 8">
        <text>dTMP + ATP = dTDP + ADP</text>
        <dbReference type="Rhea" id="RHEA:13517"/>
        <dbReference type="ChEBI" id="CHEBI:30616"/>
        <dbReference type="ChEBI" id="CHEBI:58369"/>
        <dbReference type="ChEBI" id="CHEBI:63528"/>
        <dbReference type="ChEBI" id="CHEBI:456216"/>
        <dbReference type="EC" id="2.7.4.9"/>
    </reaction>
</comment>
<dbReference type="HAMAP" id="MF_00165">
    <property type="entry name" value="Thymidylate_kinase"/>
    <property type="match status" value="1"/>
</dbReference>
<dbReference type="PANTHER" id="PTHR10344">
    <property type="entry name" value="THYMIDYLATE KINASE"/>
    <property type="match status" value="1"/>
</dbReference>
<evidence type="ECO:0000256" key="2">
    <source>
        <dbReference type="ARBA" id="ARBA00022679"/>
    </source>
</evidence>
<dbReference type="GO" id="GO:0004798">
    <property type="term" value="F:dTMP kinase activity"/>
    <property type="evidence" value="ECO:0007669"/>
    <property type="project" value="UniProtKB-UniRule"/>
</dbReference>
<dbReference type="GO" id="GO:0006235">
    <property type="term" value="P:dTTP biosynthetic process"/>
    <property type="evidence" value="ECO:0007669"/>
    <property type="project" value="UniProtKB-UniRule"/>
</dbReference>
<keyword evidence="4 8" id="KW-0547">Nucleotide-binding</keyword>
<dbReference type="GO" id="GO:0005737">
    <property type="term" value="C:cytoplasm"/>
    <property type="evidence" value="ECO:0007669"/>
    <property type="project" value="TreeGrafter"/>
</dbReference>
<evidence type="ECO:0000256" key="1">
    <source>
        <dbReference type="ARBA" id="ARBA00009776"/>
    </source>
</evidence>
<dbReference type="GO" id="GO:0006227">
    <property type="term" value="P:dUDP biosynthetic process"/>
    <property type="evidence" value="ECO:0007669"/>
    <property type="project" value="TreeGrafter"/>
</dbReference>
<organism evidence="10 11">
    <name type="scientific">Rubinisphaera italica</name>
    <dbReference type="NCBI Taxonomy" id="2527969"/>
    <lineage>
        <taxon>Bacteria</taxon>
        <taxon>Pseudomonadati</taxon>
        <taxon>Planctomycetota</taxon>
        <taxon>Planctomycetia</taxon>
        <taxon>Planctomycetales</taxon>
        <taxon>Planctomycetaceae</taxon>
        <taxon>Rubinisphaera</taxon>
    </lineage>
</organism>
<dbReference type="Gene3D" id="3.40.50.300">
    <property type="entry name" value="P-loop containing nucleotide triphosphate hydrolases"/>
    <property type="match status" value="1"/>
</dbReference>
<dbReference type="EMBL" id="SJPG01000001">
    <property type="protein sequence ID" value="TWT62695.1"/>
    <property type="molecule type" value="Genomic_DNA"/>
</dbReference>
<evidence type="ECO:0000256" key="4">
    <source>
        <dbReference type="ARBA" id="ARBA00022741"/>
    </source>
</evidence>
<evidence type="ECO:0000256" key="8">
    <source>
        <dbReference type="HAMAP-Rule" id="MF_00165"/>
    </source>
</evidence>
<comment type="function">
    <text evidence="8">Phosphorylation of dTMP to form dTDP in both de novo and salvage pathways of dTTP synthesis.</text>
</comment>
<evidence type="ECO:0000256" key="7">
    <source>
        <dbReference type="ARBA" id="ARBA00048743"/>
    </source>
</evidence>
<reference evidence="10 11" key="1">
    <citation type="submission" date="2019-02" db="EMBL/GenBank/DDBJ databases">
        <title>Deep-cultivation of Planctomycetes and their phenomic and genomic characterization uncovers novel biology.</title>
        <authorList>
            <person name="Wiegand S."/>
            <person name="Jogler M."/>
            <person name="Boedeker C."/>
            <person name="Pinto D."/>
            <person name="Vollmers J."/>
            <person name="Rivas-Marin E."/>
            <person name="Kohn T."/>
            <person name="Peeters S.H."/>
            <person name="Heuer A."/>
            <person name="Rast P."/>
            <person name="Oberbeckmann S."/>
            <person name="Bunk B."/>
            <person name="Jeske O."/>
            <person name="Meyerdierks A."/>
            <person name="Storesund J.E."/>
            <person name="Kallscheuer N."/>
            <person name="Luecker S."/>
            <person name="Lage O.M."/>
            <person name="Pohl T."/>
            <person name="Merkel B.J."/>
            <person name="Hornburger P."/>
            <person name="Mueller R.-W."/>
            <person name="Bruemmer F."/>
            <person name="Labrenz M."/>
            <person name="Spormann A.M."/>
            <person name="Op Den Camp H."/>
            <person name="Overmann J."/>
            <person name="Amann R."/>
            <person name="Jetten M.S.M."/>
            <person name="Mascher T."/>
            <person name="Medema M.H."/>
            <person name="Devos D.P."/>
            <person name="Kaster A.-K."/>
            <person name="Ovreas L."/>
            <person name="Rohde M."/>
            <person name="Galperin M.Y."/>
            <person name="Jogler C."/>
        </authorList>
    </citation>
    <scope>NUCLEOTIDE SEQUENCE [LARGE SCALE GENOMIC DNA]</scope>
    <source>
        <strain evidence="10 11">Pan54</strain>
    </source>
</reference>
<keyword evidence="11" id="KW-1185">Reference proteome</keyword>
<dbReference type="CDD" id="cd01672">
    <property type="entry name" value="TMPK"/>
    <property type="match status" value="1"/>
</dbReference>
<evidence type="ECO:0000313" key="10">
    <source>
        <dbReference type="EMBL" id="TWT62695.1"/>
    </source>
</evidence>
<evidence type="ECO:0000259" key="9">
    <source>
        <dbReference type="Pfam" id="PF02223"/>
    </source>
</evidence>
<dbReference type="SUPFAM" id="SSF52540">
    <property type="entry name" value="P-loop containing nucleoside triphosphate hydrolases"/>
    <property type="match status" value="1"/>
</dbReference>
<comment type="similarity">
    <text evidence="1 8">Belongs to the thymidylate kinase family.</text>
</comment>
<accession>A0A5C5XKN2</accession>
<dbReference type="InterPro" id="IPR018094">
    <property type="entry name" value="Thymidylate_kinase"/>
</dbReference>
<evidence type="ECO:0000313" key="11">
    <source>
        <dbReference type="Proteomes" id="UP000316095"/>
    </source>
</evidence>
<keyword evidence="3 8" id="KW-0545">Nucleotide biosynthesis</keyword>
<feature type="domain" description="Thymidylate kinase-like" evidence="9">
    <location>
        <begin position="17"/>
        <end position="207"/>
    </location>
</feature>
<name>A0A5C5XKN2_9PLAN</name>
<sequence>MSSAPFERLNLSYFVAIEGIDGSGKGTQTAALHEYFQQSGLGTSSITFPRYGETLIGRQIGRFLDGQFGELQHLHPIPISMMYAAERFESRELIFEKLNGSELLISDRYVGSNFAHQGARLQGTERAEFLEWIQKLEYEVFGVPRPNLVVVLDLPAEISAERVAMKNARHYTEQVTDLHESDCDYLVGVREVYLELCEQNEAWQAVSCLTPSGEARSPEEIQNELRELITSRMNLQLDSKA</sequence>
<dbReference type="Pfam" id="PF02223">
    <property type="entry name" value="Thymidylate_kin"/>
    <property type="match status" value="1"/>
</dbReference>
<dbReference type="AlphaFoldDB" id="A0A5C5XKN2"/>
<dbReference type="GO" id="GO:0005524">
    <property type="term" value="F:ATP binding"/>
    <property type="evidence" value="ECO:0007669"/>
    <property type="project" value="UniProtKB-UniRule"/>
</dbReference>
<dbReference type="InterPro" id="IPR039430">
    <property type="entry name" value="Thymidylate_kin-like_dom"/>
</dbReference>
<evidence type="ECO:0000256" key="5">
    <source>
        <dbReference type="ARBA" id="ARBA00022777"/>
    </source>
</evidence>
<dbReference type="InterPro" id="IPR027417">
    <property type="entry name" value="P-loop_NTPase"/>
</dbReference>
<keyword evidence="6 8" id="KW-0067">ATP-binding</keyword>
<comment type="caution">
    <text evidence="8">Lacks conserved residue(s) required for the propagation of feature annotation.</text>
</comment>
<gene>
    <name evidence="8 10" type="primary">tmk</name>
    <name evidence="10" type="ORF">Pan54_34400</name>
</gene>
<dbReference type="EC" id="2.7.4.9" evidence="8"/>
<evidence type="ECO:0000256" key="3">
    <source>
        <dbReference type="ARBA" id="ARBA00022727"/>
    </source>
</evidence>
<keyword evidence="5 8" id="KW-0418">Kinase</keyword>
<dbReference type="NCBIfam" id="TIGR00041">
    <property type="entry name" value="DTMP_kinase"/>
    <property type="match status" value="1"/>
</dbReference>
<evidence type="ECO:0000256" key="6">
    <source>
        <dbReference type="ARBA" id="ARBA00022840"/>
    </source>
</evidence>
<dbReference type="Proteomes" id="UP000316095">
    <property type="component" value="Unassembled WGS sequence"/>
</dbReference>
<protein>
    <recommendedName>
        <fullName evidence="8">Thymidylate kinase</fullName>
        <ecNumber evidence="8">2.7.4.9</ecNumber>
    </recommendedName>
    <alternativeName>
        <fullName evidence="8">dTMP kinase</fullName>
    </alternativeName>
</protein>